<sequence length="384" mass="39096">MAGVAPLSTDLYLPAMPAMVKDLAAQSSTVQLTLTTFLIGSGLGQVFFGPLSDRIGRLKPLLAGLTLYVVACLIAVFSPNIEVLIGARLLMGLAGSAGMVLSRAIVLDSAQSKQAAGALNIMMTITGLAPVVAPLLGGVLADPIGWRGIMAVMAATGTCTIIMTLLFVRESLPRQVRESRRAAGDKGGFKALVNLRYIGFGATMVCTAGVLFAYIAASPFVYQNMMGMSATGYAIAFAINAIGMVSCTALSGKLAKRYSLEKLIALGLAVNVTAVAGIGLVTVSGADIRLMAICFFFIVASLGFIFGNSTAVALSAVDRAAVGTASAMIGMSQFALGGIATATAGLSGENSTVALAIVTAVSAACALSAFLVARKAPVKVHRIG</sequence>
<dbReference type="InterPro" id="IPR050189">
    <property type="entry name" value="MFS_Efflux_Transporters"/>
</dbReference>
<dbReference type="GO" id="GO:0042910">
    <property type="term" value="F:xenobiotic transmembrane transporter activity"/>
    <property type="evidence" value="ECO:0007669"/>
    <property type="project" value="InterPro"/>
</dbReference>
<keyword evidence="3" id="KW-0813">Transport</keyword>
<evidence type="ECO:0000256" key="6">
    <source>
        <dbReference type="ARBA" id="ARBA00022989"/>
    </source>
</evidence>
<feature type="transmembrane region" description="Helical" evidence="8">
    <location>
        <begin position="146"/>
        <end position="168"/>
    </location>
</feature>
<dbReference type="GO" id="GO:1990961">
    <property type="term" value="P:xenobiotic detoxification by transmembrane export across the plasma membrane"/>
    <property type="evidence" value="ECO:0007669"/>
    <property type="project" value="InterPro"/>
</dbReference>
<feature type="transmembrane region" description="Helical" evidence="8">
    <location>
        <begin position="290"/>
        <end position="314"/>
    </location>
</feature>
<evidence type="ECO:0000256" key="8">
    <source>
        <dbReference type="SAM" id="Phobius"/>
    </source>
</evidence>
<evidence type="ECO:0000256" key="7">
    <source>
        <dbReference type="ARBA" id="ARBA00023136"/>
    </source>
</evidence>
<reference evidence="10" key="1">
    <citation type="submission" date="2022-05" db="EMBL/GenBank/DDBJ databases">
        <title>Using nanopore sequencing to obtain complete genomes from saliva samples.</title>
        <authorList>
            <person name="Baker J.L."/>
        </authorList>
    </citation>
    <scope>NUCLEOTIDE SEQUENCE</scope>
    <source>
        <strain evidence="10">JCVI-JB-Ag32</strain>
    </source>
</reference>
<evidence type="ECO:0000256" key="3">
    <source>
        <dbReference type="ARBA" id="ARBA00022448"/>
    </source>
</evidence>
<feature type="transmembrane region" description="Helical" evidence="8">
    <location>
        <begin position="29"/>
        <end position="48"/>
    </location>
</feature>
<proteinExistence type="inferred from homology"/>
<feature type="transmembrane region" description="Helical" evidence="8">
    <location>
        <begin position="353"/>
        <end position="373"/>
    </location>
</feature>
<dbReference type="InterPro" id="IPR011701">
    <property type="entry name" value="MFS"/>
</dbReference>
<dbReference type="InterPro" id="IPR004812">
    <property type="entry name" value="Efflux_drug-R_Bcr/CmlA"/>
</dbReference>
<feature type="transmembrane region" description="Helical" evidence="8">
    <location>
        <begin position="60"/>
        <end position="79"/>
    </location>
</feature>
<feature type="transmembrane region" description="Helical" evidence="8">
    <location>
        <begin position="233"/>
        <end position="251"/>
    </location>
</feature>
<dbReference type="Gene3D" id="1.20.1720.10">
    <property type="entry name" value="Multidrug resistance protein D"/>
    <property type="match status" value="1"/>
</dbReference>
<dbReference type="InterPro" id="IPR020846">
    <property type="entry name" value="MFS_dom"/>
</dbReference>
<feature type="transmembrane region" description="Helical" evidence="8">
    <location>
        <begin position="197"/>
        <end position="221"/>
    </location>
</feature>
<dbReference type="PANTHER" id="PTHR43124">
    <property type="entry name" value="PURINE EFFLUX PUMP PBUE"/>
    <property type="match status" value="1"/>
</dbReference>
<keyword evidence="5 8" id="KW-0812">Transmembrane</keyword>
<dbReference type="Proteomes" id="UP000830236">
    <property type="component" value="Chromosome"/>
</dbReference>
<name>A0A9E7AG06_9ACTO</name>
<feature type="domain" description="Major facilitator superfamily (MFS) profile" evidence="9">
    <location>
        <begin position="1"/>
        <end position="377"/>
    </location>
</feature>
<evidence type="ECO:0000256" key="4">
    <source>
        <dbReference type="ARBA" id="ARBA00022475"/>
    </source>
</evidence>
<dbReference type="Pfam" id="PF07690">
    <property type="entry name" value="MFS_1"/>
    <property type="match status" value="1"/>
</dbReference>
<feature type="transmembrane region" description="Helical" evidence="8">
    <location>
        <begin position="326"/>
        <end position="347"/>
    </location>
</feature>
<organism evidence="10 11">
    <name type="scientific">Actinomyces graevenitzii</name>
    <dbReference type="NCBI Taxonomy" id="55565"/>
    <lineage>
        <taxon>Bacteria</taxon>
        <taxon>Bacillati</taxon>
        <taxon>Actinomycetota</taxon>
        <taxon>Actinomycetes</taxon>
        <taxon>Actinomycetales</taxon>
        <taxon>Actinomycetaceae</taxon>
        <taxon>Actinomyces</taxon>
    </lineage>
</organism>
<evidence type="ECO:0000313" key="10">
    <source>
        <dbReference type="EMBL" id="UQF78911.1"/>
    </source>
</evidence>
<evidence type="ECO:0000313" key="11">
    <source>
        <dbReference type="Proteomes" id="UP000830236"/>
    </source>
</evidence>
<keyword evidence="4" id="KW-1003">Cell membrane</keyword>
<comment type="subcellular location">
    <subcellularLocation>
        <location evidence="1">Cell membrane</location>
        <topology evidence="1">Multi-pass membrane protein</topology>
    </subcellularLocation>
</comment>
<dbReference type="AlphaFoldDB" id="A0A9E7AG06"/>
<keyword evidence="7 8" id="KW-0472">Membrane</keyword>
<dbReference type="EMBL" id="CP097095">
    <property type="protein sequence ID" value="UQF78911.1"/>
    <property type="molecule type" value="Genomic_DNA"/>
</dbReference>
<dbReference type="PROSITE" id="PS50850">
    <property type="entry name" value="MFS"/>
    <property type="match status" value="1"/>
</dbReference>
<dbReference type="GO" id="GO:0005886">
    <property type="term" value="C:plasma membrane"/>
    <property type="evidence" value="ECO:0007669"/>
    <property type="project" value="UniProtKB-SubCell"/>
</dbReference>
<dbReference type="CDD" id="cd17320">
    <property type="entry name" value="MFS_MdfA_MDR_like"/>
    <property type="match status" value="1"/>
</dbReference>
<dbReference type="InterPro" id="IPR036259">
    <property type="entry name" value="MFS_trans_sf"/>
</dbReference>
<dbReference type="SUPFAM" id="SSF103473">
    <property type="entry name" value="MFS general substrate transporter"/>
    <property type="match status" value="1"/>
</dbReference>
<gene>
    <name evidence="10" type="ORF">M3I41_04635</name>
</gene>
<dbReference type="NCBIfam" id="TIGR00710">
    <property type="entry name" value="efflux_Bcr_CflA"/>
    <property type="match status" value="1"/>
</dbReference>
<accession>A0A9E7AG06</accession>
<evidence type="ECO:0000256" key="1">
    <source>
        <dbReference type="ARBA" id="ARBA00004651"/>
    </source>
</evidence>
<feature type="transmembrane region" description="Helical" evidence="8">
    <location>
        <begin position="85"/>
        <end position="106"/>
    </location>
</feature>
<keyword evidence="6 8" id="KW-1133">Transmembrane helix</keyword>
<evidence type="ECO:0000256" key="2">
    <source>
        <dbReference type="ARBA" id="ARBA00006236"/>
    </source>
</evidence>
<feature type="transmembrane region" description="Helical" evidence="8">
    <location>
        <begin position="263"/>
        <end position="284"/>
    </location>
</feature>
<comment type="similarity">
    <text evidence="2">Belongs to the major facilitator superfamily. Bcr/CmlA family.</text>
</comment>
<dbReference type="KEGG" id="agh:M3I41_04635"/>
<feature type="transmembrane region" description="Helical" evidence="8">
    <location>
        <begin position="118"/>
        <end position="140"/>
    </location>
</feature>
<evidence type="ECO:0000259" key="9">
    <source>
        <dbReference type="PROSITE" id="PS50850"/>
    </source>
</evidence>
<evidence type="ECO:0000256" key="5">
    <source>
        <dbReference type="ARBA" id="ARBA00022692"/>
    </source>
</evidence>
<protein>
    <submittedName>
        <fullName evidence="10">Multidrug effflux MFS transporter</fullName>
    </submittedName>
</protein>
<dbReference type="PANTHER" id="PTHR43124:SF3">
    <property type="entry name" value="CHLORAMPHENICOL EFFLUX PUMP RV0191"/>
    <property type="match status" value="1"/>
</dbReference>